<feature type="transmembrane region" description="Helical" evidence="1">
    <location>
        <begin position="81"/>
        <end position="103"/>
    </location>
</feature>
<keyword evidence="1" id="KW-0472">Membrane</keyword>
<dbReference type="PANTHER" id="PTHR34220">
    <property type="entry name" value="SENSOR HISTIDINE KINASE YPDA"/>
    <property type="match status" value="1"/>
</dbReference>
<feature type="transmembrane region" description="Helical" evidence="1">
    <location>
        <begin position="123"/>
        <end position="142"/>
    </location>
</feature>
<evidence type="ECO:0000259" key="2">
    <source>
        <dbReference type="Pfam" id="PF06580"/>
    </source>
</evidence>
<dbReference type="InterPro" id="IPR050640">
    <property type="entry name" value="Bact_2-comp_sensor_kinase"/>
</dbReference>
<evidence type="ECO:0000256" key="1">
    <source>
        <dbReference type="SAM" id="Phobius"/>
    </source>
</evidence>
<dbReference type="EMBL" id="JBBBNY010000001">
    <property type="protein sequence ID" value="MEI7035277.1"/>
    <property type="molecule type" value="Genomic_DNA"/>
</dbReference>
<dbReference type="SUPFAM" id="SSF55874">
    <property type="entry name" value="ATPase domain of HSP90 chaperone/DNA topoisomerase II/histidine kinase"/>
    <property type="match status" value="1"/>
</dbReference>
<keyword evidence="1" id="KW-1133">Transmembrane helix</keyword>
<dbReference type="RefSeq" id="WP_336805893.1">
    <property type="nucleotide sequence ID" value="NZ_JBBBNY010000001.1"/>
</dbReference>
<dbReference type="InterPro" id="IPR036890">
    <property type="entry name" value="HATPase_C_sf"/>
</dbReference>
<dbReference type="Pfam" id="PF06580">
    <property type="entry name" value="His_kinase"/>
    <property type="match status" value="1"/>
</dbReference>
<proteinExistence type="predicted"/>
<keyword evidence="3" id="KW-0808">Transferase</keyword>
<keyword evidence="1" id="KW-0812">Transmembrane</keyword>
<reference evidence="3 4" key="1">
    <citation type="journal article" date="2014" name="Int. J. Syst. Evol. Microbiol.">
        <title>Fulvimonas yonginensis sp. nov., isolated from greenhouse soil, and emended description of the genus Fulvimonas.</title>
        <authorList>
            <person name="Ahn J.H."/>
            <person name="Kim S.J."/>
            <person name="Weon H.Y."/>
            <person name="Hong S.B."/>
            <person name="Seok S.J."/>
            <person name="Kwon S.W."/>
        </authorList>
    </citation>
    <scope>NUCLEOTIDE SEQUENCE [LARGE SCALE GENOMIC DNA]</scope>
    <source>
        <strain evidence="3 4">KACC 16952</strain>
    </source>
</reference>
<comment type="caution">
    <text evidence="3">The sequence shown here is derived from an EMBL/GenBank/DDBJ whole genome shotgun (WGS) entry which is preliminary data.</text>
</comment>
<keyword evidence="4" id="KW-1185">Reference proteome</keyword>
<dbReference type="GO" id="GO:0016301">
    <property type="term" value="F:kinase activity"/>
    <property type="evidence" value="ECO:0007669"/>
    <property type="project" value="UniProtKB-KW"/>
</dbReference>
<sequence>MSKRPPRPSTPLPDFCRLPAVAALVAVGALTVTLMWLAPDQARGWRGYSVGMLFVAWLAVLIAVALCYARPWLQRLGGWMPYAGVWLVMVLVVAAASAVARWMDAALALGLVRTATLAFVRDNLLIAALLGAAMLRYFYVLAQWQARLAAVAHAQVEALQARIRPHFLFNSMNTVAALVRVDPAAAERTIEDLCELFRAALGQSGSHEGTLGEELALIERYLAIEQLRLDGRLRVRRELDALPADYPLPRLLLQPLVENAVRHGIQPLREGGEVILRGWREARAWVVEISNPLPSMPGAPGHGHGLDNVRRRVAYRYGAHAAVDAGAQADRFVVRLHLPSDPPPAEAR</sequence>
<dbReference type="Gene3D" id="3.30.565.10">
    <property type="entry name" value="Histidine kinase-like ATPase, C-terminal domain"/>
    <property type="match status" value="1"/>
</dbReference>
<evidence type="ECO:0000313" key="4">
    <source>
        <dbReference type="Proteomes" id="UP001381174"/>
    </source>
</evidence>
<feature type="domain" description="Signal transduction histidine kinase internal region" evidence="2">
    <location>
        <begin position="154"/>
        <end position="233"/>
    </location>
</feature>
<organism evidence="3 4">
    <name type="scientific">Fulvimonas yonginensis</name>
    <dbReference type="NCBI Taxonomy" id="1495200"/>
    <lineage>
        <taxon>Bacteria</taxon>
        <taxon>Pseudomonadati</taxon>
        <taxon>Pseudomonadota</taxon>
        <taxon>Gammaproteobacteria</taxon>
        <taxon>Lysobacterales</taxon>
        <taxon>Rhodanobacteraceae</taxon>
        <taxon>Fulvimonas</taxon>
    </lineage>
</organism>
<protein>
    <submittedName>
        <fullName evidence="3">Histidine kinase</fullName>
    </submittedName>
</protein>
<evidence type="ECO:0000313" key="3">
    <source>
        <dbReference type="EMBL" id="MEI7035277.1"/>
    </source>
</evidence>
<dbReference type="InterPro" id="IPR010559">
    <property type="entry name" value="Sig_transdc_His_kin_internal"/>
</dbReference>
<gene>
    <name evidence="3" type="ORF">WAT24_00740</name>
</gene>
<accession>A0ABU8J844</accession>
<feature type="transmembrane region" description="Helical" evidence="1">
    <location>
        <begin position="50"/>
        <end position="69"/>
    </location>
</feature>
<name>A0ABU8J844_9GAMM</name>
<dbReference type="Proteomes" id="UP001381174">
    <property type="component" value="Unassembled WGS sequence"/>
</dbReference>
<keyword evidence="3" id="KW-0418">Kinase</keyword>
<dbReference type="PANTHER" id="PTHR34220:SF7">
    <property type="entry name" value="SENSOR HISTIDINE KINASE YPDA"/>
    <property type="match status" value="1"/>
</dbReference>
<feature type="transmembrane region" description="Helical" evidence="1">
    <location>
        <begin position="20"/>
        <end position="38"/>
    </location>
</feature>